<protein>
    <submittedName>
        <fullName evidence="2">Uncharacterized protein</fullName>
    </submittedName>
</protein>
<evidence type="ECO:0000256" key="1">
    <source>
        <dbReference type="SAM" id="MobiDB-lite"/>
    </source>
</evidence>
<reference evidence="2 3" key="1">
    <citation type="submission" date="2019-10" db="EMBL/GenBank/DDBJ databases">
        <title>Whole genome shotgun sequence of Streptomyces angustmyceticus NBRC 3934.</title>
        <authorList>
            <person name="Hosoyama A."/>
            <person name="Ichikawa N."/>
            <person name="Kimura A."/>
            <person name="Kitahashi Y."/>
            <person name="Komaki H."/>
            <person name="Uohara A."/>
        </authorList>
    </citation>
    <scope>NUCLEOTIDE SEQUENCE [LARGE SCALE GENOMIC DNA]</scope>
    <source>
        <strain evidence="2 3">NBRC 3934</strain>
    </source>
</reference>
<comment type="caution">
    <text evidence="2">The sequence shown here is derived from an EMBL/GenBank/DDBJ whole genome shotgun (WGS) entry which is preliminary data.</text>
</comment>
<dbReference type="EMBL" id="BLAG01000005">
    <property type="protein sequence ID" value="GES28666.1"/>
    <property type="molecule type" value="Genomic_DNA"/>
</dbReference>
<keyword evidence="3" id="KW-1185">Reference proteome</keyword>
<organism evidence="2 3">
    <name type="scientific">Streptomyces angustmyceticus</name>
    <dbReference type="NCBI Taxonomy" id="285578"/>
    <lineage>
        <taxon>Bacteria</taxon>
        <taxon>Bacillati</taxon>
        <taxon>Actinomycetota</taxon>
        <taxon>Actinomycetes</taxon>
        <taxon>Kitasatosporales</taxon>
        <taxon>Streptomycetaceae</taxon>
        <taxon>Streptomyces</taxon>
    </lineage>
</organism>
<name>A0A5J4LBH2_9ACTN</name>
<evidence type="ECO:0000313" key="2">
    <source>
        <dbReference type="EMBL" id="GES28666.1"/>
    </source>
</evidence>
<feature type="region of interest" description="Disordered" evidence="1">
    <location>
        <begin position="1"/>
        <end position="72"/>
    </location>
</feature>
<gene>
    <name evidence="2" type="ORF">San01_11530</name>
</gene>
<proteinExistence type="predicted"/>
<evidence type="ECO:0000313" key="3">
    <source>
        <dbReference type="Proteomes" id="UP000325598"/>
    </source>
</evidence>
<sequence>MPEGGPVFAAGRTRPGRGPPRRATGSGVRPRPFTPCVRTPVAHTGRPGEPGSVRLPENGQEGPTVNSAKPAGTQHVSAEVVVELESCATQDAHAVFSALRTSFSSDRAADDVPEEVSGPGSTVWTSTFDVSDLKSAAEPRRLSAPVLVSLQGGYWAVDQLCKGLESAFTVHVLGTAAGDQEKEVELRLESR</sequence>
<accession>A0A5J4LBH2</accession>
<dbReference type="Proteomes" id="UP000325598">
    <property type="component" value="Unassembled WGS sequence"/>
</dbReference>
<dbReference type="AlphaFoldDB" id="A0A5J4LBH2"/>